<organism evidence="3 4">
    <name type="scientific">Lacipirellula limnantheis</name>
    <dbReference type="NCBI Taxonomy" id="2528024"/>
    <lineage>
        <taxon>Bacteria</taxon>
        <taxon>Pseudomonadati</taxon>
        <taxon>Planctomycetota</taxon>
        <taxon>Planctomycetia</taxon>
        <taxon>Pirellulales</taxon>
        <taxon>Lacipirellulaceae</taxon>
        <taxon>Lacipirellula</taxon>
    </lineage>
</organism>
<proteinExistence type="predicted"/>
<reference evidence="3 4" key="1">
    <citation type="submission" date="2019-02" db="EMBL/GenBank/DDBJ databases">
        <title>Deep-cultivation of Planctomycetes and their phenomic and genomic characterization uncovers novel biology.</title>
        <authorList>
            <person name="Wiegand S."/>
            <person name="Jogler M."/>
            <person name="Boedeker C."/>
            <person name="Pinto D."/>
            <person name="Vollmers J."/>
            <person name="Rivas-Marin E."/>
            <person name="Kohn T."/>
            <person name="Peeters S.H."/>
            <person name="Heuer A."/>
            <person name="Rast P."/>
            <person name="Oberbeckmann S."/>
            <person name="Bunk B."/>
            <person name="Jeske O."/>
            <person name="Meyerdierks A."/>
            <person name="Storesund J.E."/>
            <person name="Kallscheuer N."/>
            <person name="Luecker S."/>
            <person name="Lage O.M."/>
            <person name="Pohl T."/>
            <person name="Merkel B.J."/>
            <person name="Hornburger P."/>
            <person name="Mueller R.-W."/>
            <person name="Bruemmer F."/>
            <person name="Labrenz M."/>
            <person name="Spormann A.M."/>
            <person name="Op den Camp H."/>
            <person name="Overmann J."/>
            <person name="Amann R."/>
            <person name="Jetten M.S.M."/>
            <person name="Mascher T."/>
            <person name="Medema M.H."/>
            <person name="Devos D.P."/>
            <person name="Kaster A.-K."/>
            <person name="Ovreas L."/>
            <person name="Rohde M."/>
            <person name="Galperin M.Y."/>
            <person name="Jogler C."/>
        </authorList>
    </citation>
    <scope>NUCLEOTIDE SEQUENCE [LARGE SCALE GENOMIC DNA]</scope>
    <source>
        <strain evidence="3 4">I41</strain>
    </source>
</reference>
<feature type="compositionally biased region" description="Low complexity" evidence="1">
    <location>
        <begin position="407"/>
        <end position="438"/>
    </location>
</feature>
<feature type="compositionally biased region" description="Low complexity" evidence="1">
    <location>
        <begin position="157"/>
        <end position="170"/>
    </location>
</feature>
<evidence type="ECO:0000313" key="3">
    <source>
        <dbReference type="EMBL" id="QDT76100.1"/>
    </source>
</evidence>
<feature type="transmembrane region" description="Helical" evidence="2">
    <location>
        <begin position="205"/>
        <end position="224"/>
    </location>
</feature>
<feature type="region of interest" description="Disordered" evidence="1">
    <location>
        <begin position="375"/>
        <end position="462"/>
    </location>
</feature>
<name>A0A517U6A3_9BACT</name>
<dbReference type="RefSeq" id="WP_145435850.1">
    <property type="nucleotide sequence ID" value="NZ_CP036339.1"/>
</dbReference>
<keyword evidence="4" id="KW-1185">Reference proteome</keyword>
<feature type="compositionally biased region" description="Low complexity" evidence="1">
    <location>
        <begin position="375"/>
        <end position="397"/>
    </location>
</feature>
<evidence type="ECO:0000256" key="2">
    <source>
        <dbReference type="SAM" id="Phobius"/>
    </source>
</evidence>
<feature type="compositionally biased region" description="Low complexity" evidence="1">
    <location>
        <begin position="264"/>
        <end position="282"/>
    </location>
</feature>
<dbReference type="AlphaFoldDB" id="A0A517U6A3"/>
<dbReference type="Proteomes" id="UP000317909">
    <property type="component" value="Chromosome"/>
</dbReference>
<keyword evidence="2" id="KW-1133">Transmembrane helix</keyword>
<sequence>MRLTLRTLLAYMDDVLDPADQEDLGRKIESSPFATELIHRSRDAVRRLRLSAPEVLAAESGDLHGDSAALDANTTSEYLDSTLSPDAVADFERSCLEAGNNADMLLAEAASCHHILTMVLGEPAEVDADLRQRLYGLAQAPAAAPQQVRIEPAHATPVNSSATPPVAAAPVAPPVSSRPPVDPDEAAVPDYMLAAVRQRRRSRRAVMATLLAFVIGGVAVWLAWPQPEAETPSEVAAMGGVDKVTGDVAVGDLAAPAAESATADAAAAPATDGATTTSDSEAPAFTPSGAPTLPPVVGEATEAAVPPADGTLEAPPLDLPSAPGAEVAGAVAGEVAAEAAPPTEATMAPIVAESTPMAAEGSVPDASEMTLGPATEAAAASEAPADAAAASLATAEGPTPPAPPMAGEPTTPTPGDAAAVAAPPGPAQVADAAAAMTPGSDTLAPPTVVTPAGEEADPSVKPGEVKPIGAYLGNNDVLLRLDGKENVWKRVAARTPIAAGETLMSLPTFRTHVVLADANVYLSGGAEVEVLAPGAGAGTDAAELGLRIPYGQVIVNSGLNGNRVELALADEDRVVQLGSSSSLAVEVRRIFVPGPALNRQPAPAEASWYLTSGSIEWNGEKVEAPATWTTVDGVDTAPVAIENLPSWVDREQITATERTARDAIAEALVAGEPVNIKLLELSDRTDRGRRTEVRALAARCGAYVGLYDALVSALNDPNQRASWRSQVDELRQAIARDPTAADGIAAAFALERGQDAAEDLMELLLGFDAATIGATRDEVKNGALVRIIRWMDDDDLTYRVLASYNWDEITGKRLFGNYRPEQNDAQRKRALRHHWDRLEKGELLVEPKK</sequence>
<dbReference type="OrthoDB" id="272719at2"/>
<dbReference type="KEGG" id="llh:I41_53450"/>
<feature type="region of interest" description="Disordered" evidence="1">
    <location>
        <begin position="156"/>
        <end position="184"/>
    </location>
</feature>
<keyword evidence="2" id="KW-0472">Membrane</keyword>
<evidence type="ECO:0000256" key="1">
    <source>
        <dbReference type="SAM" id="MobiDB-lite"/>
    </source>
</evidence>
<protein>
    <recommendedName>
        <fullName evidence="5">FecR protein</fullName>
    </recommendedName>
</protein>
<dbReference type="EMBL" id="CP036339">
    <property type="protein sequence ID" value="QDT76100.1"/>
    <property type="molecule type" value="Genomic_DNA"/>
</dbReference>
<accession>A0A517U6A3</accession>
<evidence type="ECO:0008006" key="5">
    <source>
        <dbReference type="Google" id="ProtNLM"/>
    </source>
</evidence>
<keyword evidence="2" id="KW-0812">Transmembrane</keyword>
<gene>
    <name evidence="3" type="ORF">I41_53450</name>
</gene>
<feature type="region of interest" description="Disordered" evidence="1">
    <location>
        <begin position="264"/>
        <end position="296"/>
    </location>
</feature>
<evidence type="ECO:0000313" key="4">
    <source>
        <dbReference type="Proteomes" id="UP000317909"/>
    </source>
</evidence>